<organism evidence="1 2">
    <name type="scientific">Carnegiea gigantea</name>
    <dbReference type="NCBI Taxonomy" id="171969"/>
    <lineage>
        <taxon>Eukaryota</taxon>
        <taxon>Viridiplantae</taxon>
        <taxon>Streptophyta</taxon>
        <taxon>Embryophyta</taxon>
        <taxon>Tracheophyta</taxon>
        <taxon>Spermatophyta</taxon>
        <taxon>Magnoliopsida</taxon>
        <taxon>eudicotyledons</taxon>
        <taxon>Gunneridae</taxon>
        <taxon>Pentapetalae</taxon>
        <taxon>Caryophyllales</taxon>
        <taxon>Cactineae</taxon>
        <taxon>Cactaceae</taxon>
        <taxon>Cactoideae</taxon>
        <taxon>Echinocereeae</taxon>
        <taxon>Carnegiea</taxon>
    </lineage>
</organism>
<keyword evidence="2" id="KW-1185">Reference proteome</keyword>
<sequence>MEMNLFPNFVSTKQAAEYVRDHFQWALRDPSTPSPRLLPSDYHGLCPRFELGVATRYAHDYNTPEMVQIIFYTMGPVEAWLGDNDRRLRRAQASHPANPLANPVLAGDPSRGRTTSFPTLWDSAQAAEYGQPLLVREGIIKPSSELAPLRFTAYCPKFDHVMAMQFAHAAHISEMVQAIFYAMVINDTVELRLIRREIGEILMLDLHELRWDIIEAWLLSIDDKLKDAQVPCLVETVSNPWPCPSVTSRLRDASPCPATRSSIKIVRPPYEGSVCNHNS</sequence>
<protein>
    <submittedName>
        <fullName evidence="1">Uncharacterized protein</fullName>
    </submittedName>
</protein>
<dbReference type="Proteomes" id="UP001153076">
    <property type="component" value="Unassembled WGS sequence"/>
</dbReference>
<evidence type="ECO:0000313" key="2">
    <source>
        <dbReference type="Proteomes" id="UP001153076"/>
    </source>
</evidence>
<name>A0A9Q1KLM6_9CARY</name>
<gene>
    <name evidence="1" type="ORF">Cgig2_022594</name>
</gene>
<evidence type="ECO:0000313" key="1">
    <source>
        <dbReference type="EMBL" id="KAJ8445074.1"/>
    </source>
</evidence>
<dbReference type="AlphaFoldDB" id="A0A9Q1KLM6"/>
<dbReference type="EMBL" id="JAKOGI010000081">
    <property type="protein sequence ID" value="KAJ8445074.1"/>
    <property type="molecule type" value="Genomic_DNA"/>
</dbReference>
<accession>A0A9Q1KLM6</accession>
<reference evidence="1" key="1">
    <citation type="submission" date="2022-04" db="EMBL/GenBank/DDBJ databases">
        <title>Carnegiea gigantea Genome sequencing and assembly v2.</title>
        <authorList>
            <person name="Copetti D."/>
            <person name="Sanderson M.J."/>
            <person name="Burquez A."/>
            <person name="Wojciechowski M.F."/>
        </authorList>
    </citation>
    <scope>NUCLEOTIDE SEQUENCE</scope>
    <source>
        <strain evidence="1">SGP5-SGP5p</strain>
        <tissue evidence="1">Aerial part</tissue>
    </source>
</reference>
<proteinExistence type="predicted"/>
<comment type="caution">
    <text evidence="1">The sequence shown here is derived from an EMBL/GenBank/DDBJ whole genome shotgun (WGS) entry which is preliminary data.</text>
</comment>